<reference evidence="2" key="3">
    <citation type="submission" date="2022-06" db="UniProtKB">
        <authorList>
            <consortium name="EnsemblPlants"/>
        </authorList>
    </citation>
    <scope>IDENTIFICATION</scope>
</reference>
<dbReference type="AlphaFoldDB" id="A0A8R7QXK5"/>
<feature type="compositionally biased region" description="Polar residues" evidence="1">
    <location>
        <begin position="1"/>
        <end position="15"/>
    </location>
</feature>
<name>A0A8R7QXK5_TRIUA</name>
<dbReference type="EnsemblPlants" id="TuG1812G0700001638.01.T02">
    <property type="protein sequence ID" value="TuG1812G0700001638.01.T02.cds331156"/>
    <property type="gene ID" value="TuG1812G0700001638.01"/>
</dbReference>
<dbReference type="Proteomes" id="UP000015106">
    <property type="component" value="Chromosome 7"/>
</dbReference>
<dbReference type="Gramene" id="TuG1812G0700001638.01.T02">
    <property type="protein sequence ID" value="TuG1812G0700001638.01.T02.cds331156"/>
    <property type="gene ID" value="TuG1812G0700001638.01"/>
</dbReference>
<feature type="compositionally biased region" description="Acidic residues" evidence="1">
    <location>
        <begin position="24"/>
        <end position="33"/>
    </location>
</feature>
<accession>A0A8R7QXK5</accession>
<evidence type="ECO:0000256" key="1">
    <source>
        <dbReference type="SAM" id="MobiDB-lite"/>
    </source>
</evidence>
<sequence length="83" mass="9321">MDEETSFTAADNGTNDVDRTDNDPSNEEDDNSDNDSWSSYDILPSEDFANNEHGADSENVSEVYLILVFNWQSTICVIICLCF</sequence>
<protein>
    <submittedName>
        <fullName evidence="2">Uncharacterized protein</fullName>
    </submittedName>
</protein>
<feature type="region of interest" description="Disordered" evidence="1">
    <location>
        <begin position="1"/>
        <end position="54"/>
    </location>
</feature>
<proteinExistence type="predicted"/>
<evidence type="ECO:0000313" key="3">
    <source>
        <dbReference type="Proteomes" id="UP000015106"/>
    </source>
</evidence>
<organism evidence="2 3">
    <name type="scientific">Triticum urartu</name>
    <name type="common">Red wild einkorn</name>
    <name type="synonym">Crithodium urartu</name>
    <dbReference type="NCBI Taxonomy" id="4572"/>
    <lineage>
        <taxon>Eukaryota</taxon>
        <taxon>Viridiplantae</taxon>
        <taxon>Streptophyta</taxon>
        <taxon>Embryophyta</taxon>
        <taxon>Tracheophyta</taxon>
        <taxon>Spermatophyta</taxon>
        <taxon>Magnoliopsida</taxon>
        <taxon>Liliopsida</taxon>
        <taxon>Poales</taxon>
        <taxon>Poaceae</taxon>
        <taxon>BOP clade</taxon>
        <taxon>Pooideae</taxon>
        <taxon>Triticodae</taxon>
        <taxon>Triticeae</taxon>
        <taxon>Triticinae</taxon>
        <taxon>Triticum</taxon>
    </lineage>
</organism>
<reference evidence="3" key="1">
    <citation type="journal article" date="2013" name="Nature">
        <title>Draft genome of the wheat A-genome progenitor Triticum urartu.</title>
        <authorList>
            <person name="Ling H.Q."/>
            <person name="Zhao S."/>
            <person name="Liu D."/>
            <person name="Wang J."/>
            <person name="Sun H."/>
            <person name="Zhang C."/>
            <person name="Fan H."/>
            <person name="Li D."/>
            <person name="Dong L."/>
            <person name="Tao Y."/>
            <person name="Gao C."/>
            <person name="Wu H."/>
            <person name="Li Y."/>
            <person name="Cui Y."/>
            <person name="Guo X."/>
            <person name="Zheng S."/>
            <person name="Wang B."/>
            <person name="Yu K."/>
            <person name="Liang Q."/>
            <person name="Yang W."/>
            <person name="Lou X."/>
            <person name="Chen J."/>
            <person name="Feng M."/>
            <person name="Jian J."/>
            <person name="Zhang X."/>
            <person name="Luo G."/>
            <person name="Jiang Y."/>
            <person name="Liu J."/>
            <person name="Wang Z."/>
            <person name="Sha Y."/>
            <person name="Zhang B."/>
            <person name="Wu H."/>
            <person name="Tang D."/>
            <person name="Shen Q."/>
            <person name="Xue P."/>
            <person name="Zou S."/>
            <person name="Wang X."/>
            <person name="Liu X."/>
            <person name="Wang F."/>
            <person name="Yang Y."/>
            <person name="An X."/>
            <person name="Dong Z."/>
            <person name="Zhang K."/>
            <person name="Zhang X."/>
            <person name="Luo M.C."/>
            <person name="Dvorak J."/>
            <person name="Tong Y."/>
            <person name="Wang J."/>
            <person name="Yang H."/>
            <person name="Li Z."/>
            <person name="Wang D."/>
            <person name="Zhang A."/>
            <person name="Wang J."/>
        </authorList>
    </citation>
    <scope>NUCLEOTIDE SEQUENCE</scope>
    <source>
        <strain evidence="3">cv. G1812</strain>
    </source>
</reference>
<evidence type="ECO:0000313" key="2">
    <source>
        <dbReference type="EnsemblPlants" id="TuG1812G0700001638.01.T02.cds331156"/>
    </source>
</evidence>
<keyword evidence="3" id="KW-1185">Reference proteome</keyword>
<reference evidence="2" key="2">
    <citation type="submission" date="2018-03" db="EMBL/GenBank/DDBJ databases">
        <title>The Triticum urartu genome reveals the dynamic nature of wheat genome evolution.</title>
        <authorList>
            <person name="Ling H."/>
            <person name="Ma B."/>
            <person name="Shi X."/>
            <person name="Liu H."/>
            <person name="Dong L."/>
            <person name="Sun H."/>
            <person name="Cao Y."/>
            <person name="Gao Q."/>
            <person name="Zheng S."/>
            <person name="Li Y."/>
            <person name="Yu Y."/>
            <person name="Du H."/>
            <person name="Qi M."/>
            <person name="Li Y."/>
            <person name="Yu H."/>
            <person name="Cui Y."/>
            <person name="Wang N."/>
            <person name="Chen C."/>
            <person name="Wu H."/>
            <person name="Zhao Y."/>
            <person name="Zhang J."/>
            <person name="Li Y."/>
            <person name="Zhou W."/>
            <person name="Zhang B."/>
            <person name="Hu W."/>
            <person name="Eijk M."/>
            <person name="Tang J."/>
            <person name="Witsenboer H."/>
            <person name="Zhao S."/>
            <person name="Li Z."/>
            <person name="Zhang A."/>
            <person name="Wang D."/>
            <person name="Liang C."/>
        </authorList>
    </citation>
    <scope>NUCLEOTIDE SEQUENCE [LARGE SCALE GENOMIC DNA]</scope>
    <source>
        <strain evidence="2">cv. G1812</strain>
    </source>
</reference>